<evidence type="ECO:0000256" key="5">
    <source>
        <dbReference type="ARBA" id="ARBA00038359"/>
    </source>
</evidence>
<evidence type="ECO:0000256" key="3">
    <source>
        <dbReference type="ARBA" id="ARBA00022989"/>
    </source>
</evidence>
<proteinExistence type="inferred from homology"/>
<organism evidence="8 9">
    <name type="scientific">Elsinoe batatas</name>
    <dbReference type="NCBI Taxonomy" id="2601811"/>
    <lineage>
        <taxon>Eukaryota</taxon>
        <taxon>Fungi</taxon>
        <taxon>Dikarya</taxon>
        <taxon>Ascomycota</taxon>
        <taxon>Pezizomycotina</taxon>
        <taxon>Dothideomycetes</taxon>
        <taxon>Dothideomycetidae</taxon>
        <taxon>Myriangiales</taxon>
        <taxon>Elsinoaceae</taxon>
        <taxon>Elsinoe</taxon>
    </lineage>
</organism>
<gene>
    <name evidence="8" type="ORF">KVT40_000760</name>
</gene>
<evidence type="ECO:0000256" key="6">
    <source>
        <dbReference type="SAM" id="Phobius"/>
    </source>
</evidence>
<feature type="transmembrane region" description="Helical" evidence="6">
    <location>
        <begin position="36"/>
        <end position="54"/>
    </location>
</feature>
<accession>A0A8K0PGQ1</accession>
<dbReference type="AlphaFoldDB" id="A0A8K0PGQ1"/>
<keyword evidence="2 6" id="KW-0812">Transmembrane</keyword>
<comment type="subcellular location">
    <subcellularLocation>
        <location evidence="1">Membrane</location>
        <topology evidence="1">Multi-pass membrane protein</topology>
    </subcellularLocation>
</comment>
<reference evidence="8" key="1">
    <citation type="submission" date="2021-07" db="EMBL/GenBank/DDBJ databases">
        <title>Elsinoe batatas strain:CRI-CJ2 Genome sequencing and assembly.</title>
        <authorList>
            <person name="Huang L."/>
        </authorList>
    </citation>
    <scope>NUCLEOTIDE SEQUENCE</scope>
    <source>
        <strain evidence="8">CRI-CJ2</strain>
    </source>
</reference>
<dbReference type="InterPro" id="IPR052337">
    <property type="entry name" value="SAT4-like"/>
</dbReference>
<feature type="transmembrane region" description="Helical" evidence="6">
    <location>
        <begin position="107"/>
        <end position="131"/>
    </location>
</feature>
<evidence type="ECO:0000256" key="1">
    <source>
        <dbReference type="ARBA" id="ARBA00004141"/>
    </source>
</evidence>
<dbReference type="Pfam" id="PF20684">
    <property type="entry name" value="Fung_rhodopsin"/>
    <property type="match status" value="1"/>
</dbReference>
<evidence type="ECO:0000256" key="2">
    <source>
        <dbReference type="ARBA" id="ARBA00022692"/>
    </source>
</evidence>
<keyword evidence="3 6" id="KW-1133">Transmembrane helix</keyword>
<feature type="domain" description="Rhodopsin" evidence="7">
    <location>
        <begin position="50"/>
        <end position="285"/>
    </location>
</feature>
<dbReference type="InterPro" id="IPR049326">
    <property type="entry name" value="Rhodopsin_dom_fungi"/>
</dbReference>
<keyword evidence="4 6" id="KW-0472">Membrane</keyword>
<evidence type="ECO:0000259" key="7">
    <source>
        <dbReference type="Pfam" id="PF20684"/>
    </source>
</evidence>
<sequence length="367" mass="40181">MSDMADQADIMADASIMLDGGVVLQLENYINTLRDMSAALLAICVVTAALRMFVRIKILGHFGMDDGFMLGALSIFIVLVSLTYVGTGHEWDYFHGHAVAVSKIVMVAQWLNATYIATAVTIKISLAIFMLRIFGPHDKWQRFLTYGVTGISTILGITFFAMNFTCVISYESHDSEGRCNLMTEFKILSLAWSVSNTLVDFTFAFLCMALIWAANLRKRAKAITSALLLFGSVGAVASILRIIAVNKSGLQDDNLQRLEVRFWSNMEAGICISAACLSSLRPLLKSCMERTKISGYYYRRYGQTTKATGARGTNNRGTNHGTVLGNADEITAAAPKEGGINMTTSIAVEHSEKQPPAFITEIGEEMV</sequence>
<dbReference type="GO" id="GO:0016020">
    <property type="term" value="C:membrane"/>
    <property type="evidence" value="ECO:0007669"/>
    <property type="project" value="UniProtKB-SubCell"/>
</dbReference>
<name>A0A8K0PGQ1_9PEZI</name>
<feature type="transmembrane region" description="Helical" evidence="6">
    <location>
        <begin position="190"/>
        <end position="214"/>
    </location>
</feature>
<protein>
    <recommendedName>
        <fullName evidence="7">Rhodopsin domain-containing protein</fullName>
    </recommendedName>
</protein>
<comment type="caution">
    <text evidence="8">The sequence shown here is derived from an EMBL/GenBank/DDBJ whole genome shotgun (WGS) entry which is preliminary data.</text>
</comment>
<dbReference type="PANTHER" id="PTHR33048:SF96">
    <property type="entry name" value="INTEGRAL MEMBRANE PROTEIN"/>
    <property type="match status" value="1"/>
</dbReference>
<feature type="transmembrane region" description="Helical" evidence="6">
    <location>
        <begin position="66"/>
        <end position="87"/>
    </location>
</feature>
<feature type="transmembrane region" description="Helical" evidence="6">
    <location>
        <begin position="143"/>
        <end position="170"/>
    </location>
</feature>
<dbReference type="OrthoDB" id="4682787at2759"/>
<dbReference type="PANTHER" id="PTHR33048">
    <property type="entry name" value="PTH11-LIKE INTEGRAL MEMBRANE PROTEIN (AFU_ORTHOLOGUE AFUA_5G11245)"/>
    <property type="match status" value="1"/>
</dbReference>
<keyword evidence="9" id="KW-1185">Reference proteome</keyword>
<dbReference type="Proteomes" id="UP000809789">
    <property type="component" value="Unassembled WGS sequence"/>
</dbReference>
<evidence type="ECO:0000313" key="9">
    <source>
        <dbReference type="Proteomes" id="UP000809789"/>
    </source>
</evidence>
<evidence type="ECO:0000313" key="8">
    <source>
        <dbReference type="EMBL" id="KAG8631620.1"/>
    </source>
</evidence>
<feature type="transmembrane region" description="Helical" evidence="6">
    <location>
        <begin position="226"/>
        <end position="244"/>
    </location>
</feature>
<dbReference type="EMBL" id="JAESVG020000001">
    <property type="protein sequence ID" value="KAG8631620.1"/>
    <property type="molecule type" value="Genomic_DNA"/>
</dbReference>
<evidence type="ECO:0000256" key="4">
    <source>
        <dbReference type="ARBA" id="ARBA00023136"/>
    </source>
</evidence>
<comment type="similarity">
    <text evidence="5">Belongs to the SAT4 family.</text>
</comment>